<dbReference type="InterPro" id="IPR002938">
    <property type="entry name" value="FAD-bd"/>
</dbReference>
<evidence type="ECO:0000259" key="2">
    <source>
        <dbReference type="Pfam" id="PF01494"/>
    </source>
</evidence>
<reference evidence="3 4" key="1">
    <citation type="submission" date="2016-06" db="EMBL/GenBank/DDBJ databases">
        <title>Complete genome sequence of a saline-alkali tolerant type strain Dietzia timorensis ID05-A0528T.</title>
        <authorList>
            <person name="Wu X."/>
        </authorList>
    </citation>
    <scope>NUCLEOTIDE SEQUENCE [LARGE SCALE GENOMIC DNA]</scope>
    <source>
        <strain evidence="3 4">ID05-A0528</strain>
    </source>
</reference>
<keyword evidence="4" id="KW-1185">Reference proteome</keyword>
<dbReference type="GO" id="GO:0008688">
    <property type="term" value="F:3-(3-hydroxyphenyl)propionate hydroxylase activity"/>
    <property type="evidence" value="ECO:0007669"/>
    <property type="project" value="TreeGrafter"/>
</dbReference>
<dbReference type="SUPFAM" id="SSF51905">
    <property type="entry name" value="FAD/NAD(P)-binding domain"/>
    <property type="match status" value="1"/>
</dbReference>
<dbReference type="GO" id="GO:0019622">
    <property type="term" value="P:3-(3-hydroxy)phenylpropionate catabolic process"/>
    <property type="evidence" value="ECO:0007669"/>
    <property type="project" value="TreeGrafter"/>
</dbReference>
<dbReference type="AlphaFoldDB" id="A0A173LQF2"/>
<dbReference type="PRINTS" id="PR00420">
    <property type="entry name" value="RNGMNOXGNASE"/>
</dbReference>
<dbReference type="STRING" id="499555.BJL86_2837"/>
<dbReference type="GO" id="GO:0071949">
    <property type="term" value="F:FAD binding"/>
    <property type="evidence" value="ECO:0007669"/>
    <property type="project" value="InterPro"/>
</dbReference>
<keyword evidence="1" id="KW-0560">Oxidoreductase</keyword>
<accession>A0A173LQF2</accession>
<gene>
    <name evidence="3" type="ORF">BJL86_2837</name>
</gene>
<dbReference type="NCBIfam" id="NF004829">
    <property type="entry name" value="PRK06183.1-3"/>
    <property type="match status" value="1"/>
</dbReference>
<dbReference type="EMBL" id="CP015961">
    <property type="protein sequence ID" value="ANI93597.1"/>
    <property type="molecule type" value="Genomic_DNA"/>
</dbReference>
<evidence type="ECO:0000256" key="1">
    <source>
        <dbReference type="ARBA" id="ARBA00023002"/>
    </source>
</evidence>
<sequence length="572" mass="64096">MSAQPETPDCDVCIVGLGPTGLMMAHLMALRGLRVTVLEREPERYGMARAVYTDDQCLRIMQTAGLVDELHREMRADLPVRWLRKRDSTLAVIHDPRRTYGWPTANFLYQPAFEGRLEDALGRYPQVEVLRGRELVGLEQDADGVTARHQECTGTDYGKSSPRLTEGSQQELRARYLVACDGGRSAVREDFLQISMSGKAFPQRWLVIDLRAKEGAEPFAHLPFFDFHCDPELPVVSCPQPFNRHRFEFMLHDHDATEDFEQPGKALELLADFVDTDSVVLDRQLVYTFKALVADRWRDRRVFLAGDAAHMTPQFIGQGMNAGIRDADNLSWKLAEVIGGHADPVILDSYESERRPHAKAMMNLSVLNKVLVSTGNPVLTTLRDRVIPVARRTPGAATWLRQSRMKPRPRFRRGTFVGLPRAVHALDGQLFPQPPVRDAHGHAVRFDDAIGHGWSVIGIDVDPRRLLGLSERQDSTTPEPTWVDLLPAGRSAEVGPGVLPLELADSEVSRWLDKHGVMAGSIVVLRPDRFVWGVVIPGDDESFRRTVDFLTTIPPGLRSHPRTPRAVAAQSH</sequence>
<dbReference type="Gene3D" id="3.30.70.2450">
    <property type="match status" value="1"/>
</dbReference>
<dbReference type="PANTHER" id="PTHR43476:SF3">
    <property type="entry name" value="FAD-BINDING MONOOXYGENASE"/>
    <property type="match status" value="1"/>
</dbReference>
<evidence type="ECO:0000313" key="4">
    <source>
        <dbReference type="Proteomes" id="UP000186104"/>
    </source>
</evidence>
<dbReference type="KEGG" id="dtm:BJL86_2837"/>
<organism evidence="3 4">
    <name type="scientific">Dietzia timorensis</name>
    <dbReference type="NCBI Taxonomy" id="499555"/>
    <lineage>
        <taxon>Bacteria</taxon>
        <taxon>Bacillati</taxon>
        <taxon>Actinomycetota</taxon>
        <taxon>Actinomycetes</taxon>
        <taxon>Mycobacteriales</taxon>
        <taxon>Dietziaceae</taxon>
        <taxon>Dietzia</taxon>
    </lineage>
</organism>
<feature type="domain" description="FAD-binding" evidence="2">
    <location>
        <begin position="9"/>
        <end position="363"/>
    </location>
</feature>
<dbReference type="RefSeq" id="WP_067472911.1">
    <property type="nucleotide sequence ID" value="NZ_CP015961.1"/>
</dbReference>
<name>A0A173LQF2_9ACTN</name>
<dbReference type="InterPro" id="IPR036188">
    <property type="entry name" value="FAD/NAD-bd_sf"/>
</dbReference>
<proteinExistence type="predicted"/>
<evidence type="ECO:0000313" key="3">
    <source>
        <dbReference type="EMBL" id="ANI93597.1"/>
    </source>
</evidence>
<dbReference type="InterPro" id="IPR050631">
    <property type="entry name" value="PheA/TfdB_FAD_monoxygenase"/>
</dbReference>
<dbReference type="Pfam" id="PF01494">
    <property type="entry name" value="FAD_binding_3"/>
    <property type="match status" value="1"/>
</dbReference>
<dbReference type="Proteomes" id="UP000186104">
    <property type="component" value="Chromosome"/>
</dbReference>
<dbReference type="Gene3D" id="3.50.50.60">
    <property type="entry name" value="FAD/NAD(P)-binding domain"/>
    <property type="match status" value="1"/>
</dbReference>
<protein>
    <submittedName>
        <fullName evidence="3">3-(3-hydroxy-phenyl)propionate/3-hydroxycinnamic a cid hydroxylase 2</fullName>
    </submittedName>
</protein>
<dbReference type="PANTHER" id="PTHR43476">
    <property type="entry name" value="3-(3-HYDROXY-PHENYL)PROPIONATE/3-HYDROXYCINNAMIC ACID HYDROXYLASE"/>
    <property type="match status" value="1"/>
</dbReference>
<dbReference type="OrthoDB" id="8670884at2"/>